<dbReference type="CDD" id="cd23284">
    <property type="entry name" value="beta-trefoil_MIR_PMT2-like"/>
    <property type="match status" value="1"/>
</dbReference>
<keyword evidence="6 14" id="KW-0808">Transferase</keyword>
<keyword evidence="5 14" id="KW-0328">Glycosyltransferase</keyword>
<comment type="catalytic activity">
    <reaction evidence="12 14">
        <text>a di-trans,poly-cis-dolichyl beta-D-mannosyl phosphate + L-threonyl-[protein] = 3-O-(alpha-D-mannosyl)-L-threonyl-[protein] + a di-trans,poly-cis-dolichyl phosphate + H(+)</text>
        <dbReference type="Rhea" id="RHEA:53396"/>
        <dbReference type="Rhea" id="RHEA-COMP:11060"/>
        <dbReference type="Rhea" id="RHEA-COMP:13547"/>
        <dbReference type="Rhea" id="RHEA-COMP:19498"/>
        <dbReference type="Rhea" id="RHEA-COMP:19501"/>
        <dbReference type="ChEBI" id="CHEBI:15378"/>
        <dbReference type="ChEBI" id="CHEBI:30013"/>
        <dbReference type="ChEBI" id="CHEBI:57683"/>
        <dbReference type="ChEBI" id="CHEBI:58211"/>
        <dbReference type="ChEBI" id="CHEBI:137323"/>
        <dbReference type="EC" id="2.4.1.109"/>
    </reaction>
</comment>
<dbReference type="Pfam" id="PF02366">
    <property type="entry name" value="PMT"/>
    <property type="match status" value="1"/>
</dbReference>
<dbReference type="EMBL" id="KB469298">
    <property type="protein sequence ID" value="EPQ57810.1"/>
    <property type="molecule type" value="Genomic_DNA"/>
</dbReference>
<keyword evidence="7 14" id="KW-0812">Transmembrane</keyword>
<feature type="domain" description="MIR" evidence="15">
    <location>
        <begin position="286"/>
        <end position="340"/>
    </location>
</feature>
<evidence type="ECO:0000256" key="11">
    <source>
        <dbReference type="ARBA" id="ARBA00023136"/>
    </source>
</evidence>
<dbReference type="RefSeq" id="XP_007862943.1">
    <property type="nucleotide sequence ID" value="XM_007864752.1"/>
</dbReference>
<keyword evidence="10 14" id="KW-1133">Transmembrane helix</keyword>
<gene>
    <name evidence="16" type="ORF">GLOTRDRAFT_36960</name>
</gene>
<dbReference type="Proteomes" id="UP000030669">
    <property type="component" value="Unassembled WGS sequence"/>
</dbReference>
<dbReference type="PROSITE" id="PS50919">
    <property type="entry name" value="MIR"/>
    <property type="match status" value="3"/>
</dbReference>
<name>S7RSZ7_GLOTA</name>
<dbReference type="AlphaFoldDB" id="S7RSZ7"/>
<organism evidence="16 17">
    <name type="scientific">Gloeophyllum trabeum (strain ATCC 11539 / FP-39264 / Madison 617)</name>
    <name type="common">Brown rot fungus</name>
    <dbReference type="NCBI Taxonomy" id="670483"/>
    <lineage>
        <taxon>Eukaryota</taxon>
        <taxon>Fungi</taxon>
        <taxon>Dikarya</taxon>
        <taxon>Basidiomycota</taxon>
        <taxon>Agaricomycotina</taxon>
        <taxon>Agaricomycetes</taxon>
        <taxon>Gloeophyllales</taxon>
        <taxon>Gloeophyllaceae</taxon>
        <taxon>Gloeophyllum</taxon>
    </lineage>
</organism>
<evidence type="ECO:0000256" key="1">
    <source>
        <dbReference type="ARBA" id="ARBA00004477"/>
    </source>
</evidence>
<accession>S7RSZ7</accession>
<dbReference type="InterPro" id="IPR027005">
    <property type="entry name" value="PMT-like"/>
</dbReference>
<dbReference type="SMART" id="SM00472">
    <property type="entry name" value="MIR"/>
    <property type="match status" value="3"/>
</dbReference>
<keyword evidence="11 14" id="KW-0472">Membrane</keyword>
<proteinExistence type="inferred from homology"/>
<dbReference type="GO" id="GO:0004169">
    <property type="term" value="F:dolichyl-phosphate-mannose-protein mannosyltransferase activity"/>
    <property type="evidence" value="ECO:0007669"/>
    <property type="project" value="UniProtKB-UniRule"/>
</dbReference>
<feature type="domain" description="MIR" evidence="15">
    <location>
        <begin position="352"/>
        <end position="408"/>
    </location>
</feature>
<comment type="similarity">
    <text evidence="3 14">Belongs to the glycosyltransferase 39 family.</text>
</comment>
<dbReference type="InterPro" id="IPR003342">
    <property type="entry name" value="ArnT-like_N"/>
</dbReference>
<dbReference type="InterPro" id="IPR032421">
    <property type="entry name" value="PMT_4TMC"/>
</dbReference>
<comment type="pathway">
    <text evidence="2 14">Protein modification; protein glycosylation.</text>
</comment>
<comment type="catalytic activity">
    <reaction evidence="13 14">
        <text>a di-trans,poly-cis-dolichyl beta-D-mannosyl phosphate + L-seryl-[protein] = 3-O-(alpha-D-mannosyl)-L-seryl-[protein] + a di-trans,poly-cis-dolichyl phosphate + H(+)</text>
        <dbReference type="Rhea" id="RHEA:17377"/>
        <dbReference type="Rhea" id="RHEA-COMP:9863"/>
        <dbReference type="Rhea" id="RHEA-COMP:13546"/>
        <dbReference type="Rhea" id="RHEA-COMP:19498"/>
        <dbReference type="Rhea" id="RHEA-COMP:19501"/>
        <dbReference type="ChEBI" id="CHEBI:15378"/>
        <dbReference type="ChEBI" id="CHEBI:29999"/>
        <dbReference type="ChEBI" id="CHEBI:57683"/>
        <dbReference type="ChEBI" id="CHEBI:58211"/>
        <dbReference type="ChEBI" id="CHEBI:137321"/>
        <dbReference type="EC" id="2.4.1.109"/>
    </reaction>
</comment>
<feature type="transmembrane region" description="Helical" evidence="14">
    <location>
        <begin position="84"/>
        <end position="105"/>
    </location>
</feature>
<evidence type="ECO:0000256" key="3">
    <source>
        <dbReference type="ARBA" id="ARBA00007222"/>
    </source>
</evidence>
<evidence type="ECO:0000256" key="9">
    <source>
        <dbReference type="ARBA" id="ARBA00022824"/>
    </source>
</evidence>
<feature type="transmembrane region" description="Helical" evidence="14">
    <location>
        <begin position="555"/>
        <end position="576"/>
    </location>
</feature>
<evidence type="ECO:0000256" key="5">
    <source>
        <dbReference type="ARBA" id="ARBA00022676"/>
    </source>
</evidence>
<dbReference type="SUPFAM" id="SSF82109">
    <property type="entry name" value="MIR domain"/>
    <property type="match status" value="1"/>
</dbReference>
<evidence type="ECO:0000256" key="14">
    <source>
        <dbReference type="RuleBase" id="RU367007"/>
    </source>
</evidence>
<evidence type="ECO:0000256" key="7">
    <source>
        <dbReference type="ARBA" id="ARBA00022692"/>
    </source>
</evidence>
<evidence type="ECO:0000256" key="13">
    <source>
        <dbReference type="ARBA" id="ARBA00045102"/>
    </source>
</evidence>
<dbReference type="OrthoDB" id="292747at2759"/>
<feature type="domain" description="MIR" evidence="15">
    <location>
        <begin position="417"/>
        <end position="477"/>
    </location>
</feature>
<keyword evidence="8" id="KW-0677">Repeat</keyword>
<evidence type="ECO:0000256" key="10">
    <source>
        <dbReference type="ARBA" id="ARBA00022989"/>
    </source>
</evidence>
<evidence type="ECO:0000256" key="8">
    <source>
        <dbReference type="ARBA" id="ARBA00022737"/>
    </source>
</evidence>
<feature type="transmembrane region" description="Helical" evidence="14">
    <location>
        <begin position="654"/>
        <end position="671"/>
    </location>
</feature>
<dbReference type="FunFam" id="2.80.10.50:FF:000012">
    <property type="entry name" value="Protein O-mannosyl-transferase 1"/>
    <property type="match status" value="1"/>
</dbReference>
<keyword evidence="17" id="KW-1185">Reference proteome</keyword>
<dbReference type="UniPathway" id="UPA00378"/>
<dbReference type="InterPro" id="IPR016093">
    <property type="entry name" value="MIR_motif"/>
</dbReference>
<dbReference type="EC" id="2.4.1.109" evidence="4 14"/>
<dbReference type="KEGG" id="gtr:GLOTRDRAFT_36960"/>
<feature type="transmembrane region" description="Helical" evidence="14">
    <location>
        <begin position="179"/>
        <end position="212"/>
    </location>
</feature>
<comment type="subcellular location">
    <subcellularLocation>
        <location evidence="1 14">Endoplasmic reticulum membrane</location>
        <topology evidence="1 14">Multi-pass membrane protein</topology>
    </subcellularLocation>
</comment>
<dbReference type="Pfam" id="PF02815">
    <property type="entry name" value="MIR"/>
    <property type="match status" value="1"/>
</dbReference>
<evidence type="ECO:0000256" key="4">
    <source>
        <dbReference type="ARBA" id="ARBA00012839"/>
    </source>
</evidence>
<dbReference type="GeneID" id="19305742"/>
<dbReference type="GO" id="GO:0005789">
    <property type="term" value="C:endoplasmic reticulum membrane"/>
    <property type="evidence" value="ECO:0007669"/>
    <property type="project" value="UniProtKB-SubCell"/>
</dbReference>
<dbReference type="STRING" id="670483.S7RSZ7"/>
<dbReference type="HOGENOM" id="CLU_008438_5_0_1"/>
<dbReference type="eggNOG" id="KOG3359">
    <property type="taxonomic scope" value="Eukaryota"/>
</dbReference>
<evidence type="ECO:0000313" key="16">
    <source>
        <dbReference type="EMBL" id="EPQ57810.1"/>
    </source>
</evidence>
<dbReference type="OMA" id="MCGWDDN"/>
<evidence type="ECO:0000313" key="17">
    <source>
        <dbReference type="Proteomes" id="UP000030669"/>
    </source>
</evidence>
<dbReference type="Gene3D" id="2.80.10.50">
    <property type="match status" value="1"/>
</dbReference>
<keyword evidence="9 14" id="KW-0256">Endoplasmic reticulum</keyword>
<dbReference type="Pfam" id="PF16192">
    <property type="entry name" value="PMT_4TMC"/>
    <property type="match status" value="1"/>
</dbReference>
<evidence type="ECO:0000259" key="15">
    <source>
        <dbReference type="PROSITE" id="PS50919"/>
    </source>
</evidence>
<sequence length="700" mass="81171">MEHVPPAIYTLLSCWTRFHKIGKAPYVIWDEAHFGKFGSHYLKREFYFDVHPPLGKMLVGLAGLLSGYDGSFEFKSGEQYPETVPYVAMRVLMAMFGVVMVPLGWYTAVELGMSQWACHLVAIMVLCGKSPSQSPVYVAWLCISRFILLDSMLLAFTFSTVFGLSKFHNQQYQSFSFDWWLWLAFTGVSIGCVASVKWIGLFVMALVGLYTIEDLWEKFGDVKMSVQDQLRHWGARVLCLIVLPALVYMASFKIHFLVLNHSGPGDSQMSSLFQANLVGNDFAKNPLDIAYGSKLTLKNMGWGGGLLHSHVQTYPVGSNQQQVTCYHYKDENNDWIIMPRWDEPDYDPNGELRFLKDGDVIRLQHASTTRNLHSHSIPAPVTKLNNEVSCYGNATIGDYHDYWEVEVVDDIKRGRKEKFVTIHSLTTRLRFRHQDSGCYLRAANAILPQWGFKQVEVSCDKENNPKDIHTYWNVESHWNDRLPPGDAKFYRSPFFRDFIHLNVAMWTSNNALIPDPDKEDILASKPTDWPWLRLGLRMCGWGDQQTKYYLLGTPVIWWGGTTSLIVFLVTLGVYLLRQQRKYVDMEPREWDHFLYVGKIAFIGWFLHYFPFMIMGRVTYVHHYLPTLYFSVLLFAHLLDHFIFSSRRFTDRTKWIAFGVVAFLIVGNFWWFRGLAFGIDGPIHEHWGLQWRKTWNIYNQL</sequence>
<feature type="transmembrane region" description="Helical" evidence="14">
    <location>
        <begin position="623"/>
        <end position="642"/>
    </location>
</feature>
<evidence type="ECO:0000256" key="2">
    <source>
        <dbReference type="ARBA" id="ARBA00004922"/>
    </source>
</evidence>
<reference evidence="16 17" key="1">
    <citation type="journal article" date="2012" name="Science">
        <title>The Paleozoic origin of enzymatic lignin decomposition reconstructed from 31 fungal genomes.</title>
        <authorList>
            <person name="Floudas D."/>
            <person name="Binder M."/>
            <person name="Riley R."/>
            <person name="Barry K."/>
            <person name="Blanchette R.A."/>
            <person name="Henrissat B."/>
            <person name="Martinez A.T."/>
            <person name="Otillar R."/>
            <person name="Spatafora J.W."/>
            <person name="Yadav J.S."/>
            <person name="Aerts A."/>
            <person name="Benoit I."/>
            <person name="Boyd A."/>
            <person name="Carlson A."/>
            <person name="Copeland A."/>
            <person name="Coutinho P.M."/>
            <person name="de Vries R.P."/>
            <person name="Ferreira P."/>
            <person name="Findley K."/>
            <person name="Foster B."/>
            <person name="Gaskell J."/>
            <person name="Glotzer D."/>
            <person name="Gorecki P."/>
            <person name="Heitman J."/>
            <person name="Hesse C."/>
            <person name="Hori C."/>
            <person name="Igarashi K."/>
            <person name="Jurgens J.A."/>
            <person name="Kallen N."/>
            <person name="Kersten P."/>
            <person name="Kohler A."/>
            <person name="Kuees U."/>
            <person name="Kumar T.K.A."/>
            <person name="Kuo A."/>
            <person name="LaButti K."/>
            <person name="Larrondo L.F."/>
            <person name="Lindquist E."/>
            <person name="Ling A."/>
            <person name="Lombard V."/>
            <person name="Lucas S."/>
            <person name="Lundell T."/>
            <person name="Martin R."/>
            <person name="McLaughlin D.J."/>
            <person name="Morgenstern I."/>
            <person name="Morin E."/>
            <person name="Murat C."/>
            <person name="Nagy L.G."/>
            <person name="Nolan M."/>
            <person name="Ohm R.A."/>
            <person name="Patyshakuliyeva A."/>
            <person name="Rokas A."/>
            <person name="Ruiz-Duenas F.J."/>
            <person name="Sabat G."/>
            <person name="Salamov A."/>
            <person name="Samejima M."/>
            <person name="Schmutz J."/>
            <person name="Slot J.C."/>
            <person name="St John F."/>
            <person name="Stenlid J."/>
            <person name="Sun H."/>
            <person name="Sun S."/>
            <person name="Syed K."/>
            <person name="Tsang A."/>
            <person name="Wiebenga A."/>
            <person name="Young D."/>
            <person name="Pisabarro A."/>
            <person name="Eastwood D.C."/>
            <person name="Martin F."/>
            <person name="Cullen D."/>
            <person name="Grigoriev I.V."/>
            <person name="Hibbett D.S."/>
        </authorList>
    </citation>
    <scope>NUCLEOTIDE SEQUENCE [LARGE SCALE GENOMIC DNA]</scope>
    <source>
        <strain evidence="16 17">ATCC 11539</strain>
    </source>
</reference>
<dbReference type="PANTHER" id="PTHR10050">
    <property type="entry name" value="DOLICHYL-PHOSPHATE-MANNOSE--PROTEIN MANNOSYLTRANSFERASE"/>
    <property type="match status" value="1"/>
</dbReference>
<evidence type="ECO:0000256" key="6">
    <source>
        <dbReference type="ARBA" id="ARBA00022679"/>
    </source>
</evidence>
<protein>
    <recommendedName>
        <fullName evidence="4 14">Dolichyl-phosphate-mannose--protein mannosyltransferase</fullName>
        <ecNumber evidence="4 14">2.4.1.109</ecNumber>
    </recommendedName>
</protein>
<feature type="transmembrane region" description="Helical" evidence="14">
    <location>
        <begin position="592"/>
        <end position="611"/>
    </location>
</feature>
<dbReference type="InterPro" id="IPR036300">
    <property type="entry name" value="MIR_dom_sf"/>
</dbReference>
<dbReference type="PANTHER" id="PTHR10050:SF46">
    <property type="entry name" value="PROTEIN O-MANNOSYL-TRANSFERASE 2"/>
    <property type="match status" value="1"/>
</dbReference>
<comment type="function">
    <text evidence="14">Transfers mannose from Dol-P-mannose to Ser or Thr residues on proteins.</text>
</comment>
<feature type="transmembrane region" description="Helical" evidence="14">
    <location>
        <begin position="233"/>
        <end position="252"/>
    </location>
</feature>
<evidence type="ECO:0000256" key="12">
    <source>
        <dbReference type="ARBA" id="ARBA00045085"/>
    </source>
</evidence>
<feature type="transmembrane region" description="Helical" evidence="14">
    <location>
        <begin position="137"/>
        <end position="159"/>
    </location>
</feature>